<feature type="domain" description="Myb-like" evidence="1">
    <location>
        <begin position="119"/>
        <end position="165"/>
    </location>
</feature>
<dbReference type="Gene3D" id="1.10.10.60">
    <property type="entry name" value="Homeodomain-like"/>
    <property type="match status" value="3"/>
</dbReference>
<organism evidence="3 4">
    <name type="scientific">Fusarium torulosum</name>
    <dbReference type="NCBI Taxonomy" id="33205"/>
    <lineage>
        <taxon>Eukaryota</taxon>
        <taxon>Fungi</taxon>
        <taxon>Dikarya</taxon>
        <taxon>Ascomycota</taxon>
        <taxon>Pezizomycotina</taxon>
        <taxon>Sordariomycetes</taxon>
        <taxon>Hypocreomycetidae</taxon>
        <taxon>Hypocreales</taxon>
        <taxon>Nectriaceae</taxon>
        <taxon>Fusarium</taxon>
    </lineage>
</organism>
<dbReference type="GO" id="GO:0045944">
    <property type="term" value="P:positive regulation of transcription by RNA polymerase II"/>
    <property type="evidence" value="ECO:0007669"/>
    <property type="project" value="TreeGrafter"/>
</dbReference>
<dbReference type="PANTHER" id="PTHR45614">
    <property type="entry name" value="MYB PROTEIN-RELATED"/>
    <property type="match status" value="1"/>
</dbReference>
<feature type="domain" description="Myb-like" evidence="1">
    <location>
        <begin position="60"/>
        <end position="118"/>
    </location>
</feature>
<dbReference type="PANTHER" id="PTHR45614:SF265">
    <property type="entry name" value="MYB-LIKE DOMAIN-CONTAINING PROTEIN-RELATED"/>
    <property type="match status" value="1"/>
</dbReference>
<dbReference type="SMART" id="SM00717">
    <property type="entry name" value="SANT"/>
    <property type="match status" value="3"/>
</dbReference>
<dbReference type="GO" id="GO:0000278">
    <property type="term" value="P:mitotic cell cycle"/>
    <property type="evidence" value="ECO:0007669"/>
    <property type="project" value="TreeGrafter"/>
</dbReference>
<dbReference type="Pfam" id="PF13921">
    <property type="entry name" value="Myb_DNA-bind_6"/>
    <property type="match status" value="1"/>
</dbReference>
<dbReference type="GO" id="GO:0000978">
    <property type="term" value="F:RNA polymerase II cis-regulatory region sequence-specific DNA binding"/>
    <property type="evidence" value="ECO:0007669"/>
    <property type="project" value="TreeGrafter"/>
</dbReference>
<protein>
    <submittedName>
        <fullName evidence="3">Related to transcription factor, Myb superfamily</fullName>
    </submittedName>
</protein>
<accession>A0AAE8SMM1</accession>
<evidence type="ECO:0000313" key="3">
    <source>
        <dbReference type="EMBL" id="SPJ85288.1"/>
    </source>
</evidence>
<feature type="domain" description="HTH myb-type" evidence="2">
    <location>
        <begin position="119"/>
        <end position="165"/>
    </location>
</feature>
<dbReference type="SUPFAM" id="SSF46689">
    <property type="entry name" value="Homeodomain-like"/>
    <property type="match status" value="2"/>
</dbReference>
<feature type="domain" description="Myb-like" evidence="1">
    <location>
        <begin position="3"/>
        <end position="59"/>
    </location>
</feature>
<proteinExistence type="predicted"/>
<dbReference type="EMBL" id="ONZP01000458">
    <property type="protein sequence ID" value="SPJ85288.1"/>
    <property type="molecule type" value="Genomic_DNA"/>
</dbReference>
<keyword evidence="4" id="KW-1185">Reference proteome</keyword>
<comment type="caution">
    <text evidence="3">The sequence shown here is derived from an EMBL/GenBank/DDBJ whole genome shotgun (WGS) entry which is preliminary data.</text>
</comment>
<dbReference type="InterPro" id="IPR050560">
    <property type="entry name" value="MYB_TF"/>
</dbReference>
<evidence type="ECO:0000313" key="4">
    <source>
        <dbReference type="Proteomes" id="UP001187734"/>
    </source>
</evidence>
<dbReference type="PROSITE" id="PS51294">
    <property type="entry name" value="HTH_MYB"/>
    <property type="match status" value="1"/>
</dbReference>
<dbReference type="GO" id="GO:0000981">
    <property type="term" value="F:DNA-binding transcription factor activity, RNA polymerase II-specific"/>
    <property type="evidence" value="ECO:0007669"/>
    <property type="project" value="TreeGrafter"/>
</dbReference>
<sequence>MATATRTPRKWTREEDRTLIYEAELQLSRRMTIDNWKSIAAKIPGRTRKDCCKRWSKGAWDKAEDARLQNAVGVYGLKYSVFSPRFQFEADNLRWPQVAAEVRTRYADQCAKRWYHSLDPSVDRSVWPEDEDQKLLAAMKMYGQQWKVISDNVFPRRSTTDIKNRCVYSPQLYHT</sequence>
<evidence type="ECO:0000259" key="1">
    <source>
        <dbReference type="PROSITE" id="PS50090"/>
    </source>
</evidence>
<gene>
    <name evidence="3" type="ORF">FTOL_11069</name>
</gene>
<dbReference type="Proteomes" id="UP001187734">
    <property type="component" value="Unassembled WGS sequence"/>
</dbReference>
<dbReference type="PROSITE" id="PS50090">
    <property type="entry name" value="MYB_LIKE"/>
    <property type="match status" value="3"/>
</dbReference>
<dbReference type="InterPro" id="IPR009057">
    <property type="entry name" value="Homeodomain-like_sf"/>
</dbReference>
<dbReference type="InterPro" id="IPR017930">
    <property type="entry name" value="Myb_dom"/>
</dbReference>
<reference evidence="3" key="1">
    <citation type="submission" date="2018-03" db="EMBL/GenBank/DDBJ databases">
        <authorList>
            <person name="Guldener U."/>
        </authorList>
    </citation>
    <scope>NUCLEOTIDE SEQUENCE</scope>
</reference>
<dbReference type="GO" id="GO:0005634">
    <property type="term" value="C:nucleus"/>
    <property type="evidence" value="ECO:0007669"/>
    <property type="project" value="TreeGrafter"/>
</dbReference>
<dbReference type="Pfam" id="PF00249">
    <property type="entry name" value="Myb_DNA-binding"/>
    <property type="match status" value="1"/>
</dbReference>
<dbReference type="CDD" id="cd00167">
    <property type="entry name" value="SANT"/>
    <property type="match status" value="3"/>
</dbReference>
<name>A0AAE8SMM1_9HYPO</name>
<evidence type="ECO:0000259" key="2">
    <source>
        <dbReference type="PROSITE" id="PS51294"/>
    </source>
</evidence>
<dbReference type="AlphaFoldDB" id="A0AAE8SMM1"/>
<dbReference type="InterPro" id="IPR001005">
    <property type="entry name" value="SANT/Myb"/>
</dbReference>